<accession>A0A423TLK3</accession>
<dbReference type="GO" id="GO:0005737">
    <property type="term" value="C:cytoplasm"/>
    <property type="evidence" value="ECO:0007669"/>
    <property type="project" value="TreeGrafter"/>
</dbReference>
<comment type="caution">
    <text evidence="3">The sequence shown here is derived from an EMBL/GenBank/DDBJ whole genome shotgun (WGS) entry which is preliminary data.</text>
</comment>
<evidence type="ECO:0000259" key="2">
    <source>
        <dbReference type="Pfam" id="PF09794"/>
    </source>
</evidence>
<dbReference type="Proteomes" id="UP000283509">
    <property type="component" value="Unassembled WGS sequence"/>
</dbReference>
<feature type="region of interest" description="Disordered" evidence="1">
    <location>
        <begin position="250"/>
        <end position="277"/>
    </location>
</feature>
<evidence type="ECO:0000256" key="1">
    <source>
        <dbReference type="SAM" id="MobiDB-lite"/>
    </source>
</evidence>
<dbReference type="EMBL" id="QCYY01001538">
    <property type="protein sequence ID" value="ROT77334.1"/>
    <property type="molecule type" value="Genomic_DNA"/>
</dbReference>
<evidence type="ECO:0000313" key="4">
    <source>
        <dbReference type="Proteomes" id="UP000283509"/>
    </source>
</evidence>
<feature type="domain" description="AVL9/DENND6" evidence="2">
    <location>
        <begin position="39"/>
        <end position="162"/>
    </location>
</feature>
<dbReference type="PANTHER" id="PTHR31017:SF1">
    <property type="entry name" value="LATE SECRETORY PATHWAY PROTEIN AVL9 HOMOLOG"/>
    <property type="match status" value="1"/>
</dbReference>
<name>A0A423TLK3_PENVA</name>
<evidence type="ECO:0000313" key="3">
    <source>
        <dbReference type="EMBL" id="ROT77334.1"/>
    </source>
</evidence>
<dbReference type="InterPro" id="IPR018307">
    <property type="entry name" value="ABL9/DENND6_dom"/>
</dbReference>
<dbReference type="Pfam" id="PF09794">
    <property type="entry name" value="Avl9"/>
    <property type="match status" value="1"/>
</dbReference>
<reference evidence="3 4" key="1">
    <citation type="submission" date="2018-04" db="EMBL/GenBank/DDBJ databases">
        <authorList>
            <person name="Zhang X."/>
            <person name="Yuan J."/>
            <person name="Li F."/>
            <person name="Xiang J."/>
        </authorList>
    </citation>
    <scope>NUCLEOTIDE SEQUENCE [LARGE SCALE GENOMIC DNA]</scope>
    <source>
        <tissue evidence="3">Muscle</tissue>
    </source>
</reference>
<dbReference type="AlphaFoldDB" id="A0A423TLK3"/>
<dbReference type="PANTHER" id="PTHR31017">
    <property type="entry name" value="LATE SECRETORY PATHWAY PROTEIN AVL9-RELATED"/>
    <property type="match status" value="1"/>
</dbReference>
<proteinExistence type="predicted"/>
<dbReference type="OrthoDB" id="26278at2759"/>
<gene>
    <name evidence="3" type="ORF">C7M84_004035</name>
</gene>
<keyword evidence="4" id="KW-1185">Reference proteome</keyword>
<feature type="compositionally biased region" description="Basic and acidic residues" evidence="1">
    <location>
        <begin position="267"/>
        <end position="277"/>
    </location>
</feature>
<reference evidence="3 4" key="2">
    <citation type="submission" date="2019-01" db="EMBL/GenBank/DDBJ databases">
        <title>The decoding of complex shrimp genome reveals the adaptation for benthos swimmer, frequently molting mechanism and breeding impact on genome.</title>
        <authorList>
            <person name="Sun Y."/>
            <person name="Gao Y."/>
            <person name="Yu Y."/>
        </authorList>
    </citation>
    <scope>NUCLEOTIDE SEQUENCE [LARGE SCALE GENOMIC DNA]</scope>
    <source>
        <tissue evidence="3">Muscle</tissue>
    </source>
</reference>
<organism evidence="3 4">
    <name type="scientific">Penaeus vannamei</name>
    <name type="common">Whiteleg shrimp</name>
    <name type="synonym">Litopenaeus vannamei</name>
    <dbReference type="NCBI Taxonomy" id="6689"/>
    <lineage>
        <taxon>Eukaryota</taxon>
        <taxon>Metazoa</taxon>
        <taxon>Ecdysozoa</taxon>
        <taxon>Arthropoda</taxon>
        <taxon>Crustacea</taxon>
        <taxon>Multicrustacea</taxon>
        <taxon>Malacostraca</taxon>
        <taxon>Eumalacostraca</taxon>
        <taxon>Eucarida</taxon>
        <taxon>Decapoda</taxon>
        <taxon>Dendrobranchiata</taxon>
        <taxon>Penaeoidea</taxon>
        <taxon>Penaeidae</taxon>
        <taxon>Penaeus</taxon>
    </lineage>
</organism>
<sequence length="277" mass="30901">MYLSHQRLGCRWVRSNSPQSQKLPLSPSRPPEKFASLISSDCGLPLEIFTKGNLLHPYLSLQYLDVLTAPTSRAFLLDEGKIEIPDPELKRQLSLSTEDLRFAENIVRQVEAVSATLNTKAPNDISPISNHPDVFLEGVGWVGGEEWLRYQFKRVLVNMRSSTAALLPLGKGVIIQGVDCIWHLPNLMELMPGTYAGNLSMTDMRIRLSHTIQGLDKRKTDKPDTCHNRHSSCKNQGGCCQQQQRWSGDESFTDAAIEATESQANAEKPKEGDTGQE</sequence>
<dbReference type="InterPro" id="IPR051731">
    <property type="entry name" value="DENND11/AVL9_GEFs"/>
</dbReference>
<dbReference type="STRING" id="6689.A0A423TLK3"/>
<protein>
    <submittedName>
        <fullName evidence="3">Late secretory pathway protein AVL9-like protein</fullName>
    </submittedName>
</protein>